<dbReference type="OrthoDB" id="3341476at2759"/>
<feature type="domain" description="Integrase zinc-binding" evidence="1">
    <location>
        <begin position="32"/>
        <end position="71"/>
    </location>
</feature>
<dbReference type="EMBL" id="EQ962658">
    <property type="protein sequence ID" value="EED14111.1"/>
    <property type="molecule type" value="Genomic_DNA"/>
</dbReference>
<dbReference type="InterPro" id="IPR041588">
    <property type="entry name" value="Integrase_H2C2"/>
</dbReference>
<accession>B8MNM2</accession>
<dbReference type="InParanoid" id="B8MNM2"/>
<evidence type="ECO:0000313" key="3">
    <source>
        <dbReference type="Proteomes" id="UP000001745"/>
    </source>
</evidence>
<dbReference type="Pfam" id="PF17921">
    <property type="entry name" value="Integrase_H2C2"/>
    <property type="match status" value="1"/>
</dbReference>
<dbReference type="GeneID" id="8103038"/>
<evidence type="ECO:0000259" key="1">
    <source>
        <dbReference type="Pfam" id="PF17921"/>
    </source>
</evidence>
<dbReference type="VEuPathDB" id="FungiDB:TSTA_103350"/>
<reference evidence="3" key="1">
    <citation type="journal article" date="2015" name="Genome Announc.">
        <title>Genome sequence of the AIDS-associated pathogen Penicillium marneffei (ATCC18224) and its near taxonomic relative Talaromyces stipitatus (ATCC10500).</title>
        <authorList>
            <person name="Nierman W.C."/>
            <person name="Fedorova-Abrams N.D."/>
            <person name="Andrianopoulos A."/>
        </authorList>
    </citation>
    <scope>NUCLEOTIDE SEQUENCE [LARGE SCALE GENOMIC DNA]</scope>
    <source>
        <strain evidence="3">ATCC 10500 / CBS 375.48 / QM 6759 / NRRL 1006</strain>
    </source>
</reference>
<keyword evidence="3" id="KW-1185">Reference proteome</keyword>
<organism evidence="2 3">
    <name type="scientific">Talaromyces stipitatus (strain ATCC 10500 / CBS 375.48 / QM 6759 / NRRL 1006)</name>
    <name type="common">Penicillium stipitatum</name>
    <dbReference type="NCBI Taxonomy" id="441959"/>
    <lineage>
        <taxon>Eukaryota</taxon>
        <taxon>Fungi</taxon>
        <taxon>Dikarya</taxon>
        <taxon>Ascomycota</taxon>
        <taxon>Pezizomycotina</taxon>
        <taxon>Eurotiomycetes</taxon>
        <taxon>Eurotiomycetidae</taxon>
        <taxon>Eurotiales</taxon>
        <taxon>Trichocomaceae</taxon>
        <taxon>Talaromyces</taxon>
        <taxon>Talaromyces sect. Talaromyces</taxon>
    </lineage>
</organism>
<protein>
    <recommendedName>
        <fullName evidence="1">Integrase zinc-binding domain-containing protein</fullName>
    </recommendedName>
</protein>
<evidence type="ECO:0000313" key="2">
    <source>
        <dbReference type="EMBL" id="EED14111.1"/>
    </source>
</evidence>
<dbReference type="Gene3D" id="1.10.340.70">
    <property type="match status" value="1"/>
</dbReference>
<sequence length="142" mass="16011">MDVRSLDDLFSEAYQVDPFPVGVLDMLRRGAAHDHFPSGHPGRTETHTILSRNYFWNGMTKFISRYVKNCMALSTLQVLSRPLPGFIGASTCSNEALESHISRLYRQASTVRKLRLKHGHRRPPNEDASLPCTENIITEDAA</sequence>
<dbReference type="AlphaFoldDB" id="B8MNM2"/>
<dbReference type="RefSeq" id="XP_002486349.1">
    <property type="nucleotide sequence ID" value="XM_002486304.1"/>
</dbReference>
<gene>
    <name evidence="2" type="ORF">TSTA_103350</name>
</gene>
<name>B8MNM2_TALSN</name>
<proteinExistence type="predicted"/>
<dbReference type="Proteomes" id="UP000001745">
    <property type="component" value="Unassembled WGS sequence"/>
</dbReference>
<dbReference type="HOGENOM" id="CLU_1817100_0_0_1"/>